<feature type="compositionally biased region" description="Acidic residues" evidence="1">
    <location>
        <begin position="140"/>
        <end position="167"/>
    </location>
</feature>
<protein>
    <recommendedName>
        <fullName evidence="4">DUF177 domain-containing protein</fullName>
    </recommendedName>
</protein>
<dbReference type="Pfam" id="PF02620">
    <property type="entry name" value="YceD"/>
    <property type="match status" value="1"/>
</dbReference>
<evidence type="ECO:0000256" key="1">
    <source>
        <dbReference type="SAM" id="MobiDB-lite"/>
    </source>
</evidence>
<comment type="caution">
    <text evidence="2">The sequence shown here is derived from an EMBL/GenBank/DDBJ whole genome shotgun (WGS) entry which is preliminary data.</text>
</comment>
<dbReference type="InterPro" id="IPR003772">
    <property type="entry name" value="YceD"/>
</dbReference>
<evidence type="ECO:0008006" key="4">
    <source>
        <dbReference type="Google" id="ProtNLM"/>
    </source>
</evidence>
<gene>
    <name evidence="2" type="ORF">EZS26_001342</name>
</gene>
<evidence type="ECO:0000313" key="2">
    <source>
        <dbReference type="EMBL" id="KAA6302510.1"/>
    </source>
</evidence>
<evidence type="ECO:0000313" key="3">
    <source>
        <dbReference type="Proteomes" id="UP000324575"/>
    </source>
</evidence>
<proteinExistence type="predicted"/>
<dbReference type="EMBL" id="SNRX01000007">
    <property type="protein sequence ID" value="KAA6302510.1"/>
    <property type="molecule type" value="Genomic_DNA"/>
</dbReference>
<feature type="region of interest" description="Disordered" evidence="1">
    <location>
        <begin position="131"/>
        <end position="167"/>
    </location>
</feature>
<organism evidence="2 3">
    <name type="scientific">Candidatus Ordinivivax streblomastigis</name>
    <dbReference type="NCBI Taxonomy" id="2540710"/>
    <lineage>
        <taxon>Bacteria</taxon>
        <taxon>Pseudomonadati</taxon>
        <taxon>Bacteroidota</taxon>
        <taxon>Bacteroidia</taxon>
        <taxon>Bacteroidales</taxon>
        <taxon>Candidatus Ordinivivax</taxon>
    </lineage>
</organism>
<dbReference type="AlphaFoldDB" id="A0A5M8P2L1"/>
<reference evidence="2 3" key="1">
    <citation type="submission" date="2019-03" db="EMBL/GenBank/DDBJ databases">
        <title>Single cell metagenomics reveals metabolic interactions within the superorganism composed of flagellate Streblomastix strix and complex community of Bacteroidetes bacteria on its surface.</title>
        <authorList>
            <person name="Treitli S.C."/>
            <person name="Kolisko M."/>
            <person name="Husnik F."/>
            <person name="Keeling P."/>
            <person name="Hampl V."/>
        </authorList>
    </citation>
    <scope>NUCLEOTIDE SEQUENCE [LARGE SCALE GENOMIC DNA]</scope>
    <source>
        <strain evidence="2">St1</strain>
    </source>
</reference>
<dbReference type="Proteomes" id="UP000324575">
    <property type="component" value="Unassembled WGS sequence"/>
</dbReference>
<name>A0A5M8P2L1_9BACT</name>
<accession>A0A5M8P2L1</accession>
<sequence>MRQEVQQFEYLLDNQFFVSIDNEDVQKGKVKVGLTVTKIAGQFNMEFQISGTVVIPCDRCLDDMDFPLETTARLIVKLGKDYAEESDEIVVIPESEGVINLAWFLYEFIALAIPIKHVHAPGKCDKQMSAKLKKHSAKSDDDDDSFEAGEDNIILTDEDPEETIDLR</sequence>